<organism evidence="2 3">
    <name type="scientific">Brevibacterium ravenspurgense</name>
    <dbReference type="NCBI Taxonomy" id="479117"/>
    <lineage>
        <taxon>Bacteria</taxon>
        <taxon>Bacillati</taxon>
        <taxon>Actinomycetota</taxon>
        <taxon>Actinomycetes</taxon>
        <taxon>Micrococcales</taxon>
        <taxon>Brevibacteriaceae</taxon>
        <taxon>Brevibacterium</taxon>
    </lineage>
</organism>
<evidence type="ECO:0000259" key="1">
    <source>
        <dbReference type="Pfam" id="PF01979"/>
    </source>
</evidence>
<sequence length="452" mass="49096">MVSGIIRFEPGKYGRGSVWISGGRIVRASVGEPEAAVIGSVTHQDFGDAYVLPGAIDAHVHCYSHDGEGMFAATRSAVAGGVTTIVEMPFDATGPVKNADLVKRKRDIITREAVSDVALLGTLWPGGGWREAEPMAEAGVVGYKVSLYHTDSDRFPRVDDAELLDTMAAVTGVNRTLCVHAENNEIVQHLQRVETESDPLDPLTHARTRPPVSESLGVLTAMEIAADRGTRLHLCHMSIPRAVKLARWWNEDGADISLETCPHYLTFDEDDMIKQGARLKINPPIREREHVEGLWSSLADGFVPVVSSDHAPWSLDRKSDEQILKNASGAPGVETLVSATLGQALLRDPDPRGVFDLAVQAVTEGPAKRFGFGDRKGSLKPGFDADLMVFQPDDSYVVDEAQLHSNAGWSPFDGYRVGGYIKRTYLRGREVWNADSGAIGESGYGVLVERSD</sequence>
<reference evidence="2 3" key="1">
    <citation type="submission" date="2017-12" db="EMBL/GenBank/DDBJ databases">
        <title>Phylogenetic diversity of female urinary microbiome.</title>
        <authorList>
            <person name="Thomas-White K."/>
            <person name="Wolfe A.J."/>
        </authorList>
    </citation>
    <scope>NUCLEOTIDE SEQUENCE [LARGE SCALE GENOMIC DNA]</scope>
    <source>
        <strain evidence="2 3">UMB0426</strain>
    </source>
</reference>
<dbReference type="Gene3D" id="3.20.20.140">
    <property type="entry name" value="Metal-dependent hydrolases"/>
    <property type="match status" value="1"/>
</dbReference>
<dbReference type="Pfam" id="PF01979">
    <property type="entry name" value="Amidohydro_1"/>
    <property type="match status" value="1"/>
</dbReference>
<dbReference type="InterPro" id="IPR032466">
    <property type="entry name" value="Metal_Hydrolase"/>
</dbReference>
<dbReference type="InterPro" id="IPR011059">
    <property type="entry name" value="Metal-dep_hydrolase_composite"/>
</dbReference>
<dbReference type="GO" id="GO:0006145">
    <property type="term" value="P:purine nucleobase catabolic process"/>
    <property type="evidence" value="ECO:0007669"/>
    <property type="project" value="TreeGrafter"/>
</dbReference>
<dbReference type="SUPFAM" id="SSF51338">
    <property type="entry name" value="Composite domain of metallo-dependent hydrolases"/>
    <property type="match status" value="1"/>
</dbReference>
<dbReference type="SUPFAM" id="SSF51556">
    <property type="entry name" value="Metallo-dependent hydrolases"/>
    <property type="match status" value="1"/>
</dbReference>
<dbReference type="Gene3D" id="2.30.40.10">
    <property type="entry name" value="Urease, subunit C, domain 1"/>
    <property type="match status" value="1"/>
</dbReference>
<keyword evidence="2" id="KW-0378">Hydrolase</keyword>
<proteinExistence type="predicted"/>
<accession>A0A2I1IIZ5</accession>
<comment type="caution">
    <text evidence="2">The sequence shown here is derived from an EMBL/GenBank/DDBJ whole genome shotgun (WGS) entry which is preliminary data.</text>
</comment>
<evidence type="ECO:0000313" key="3">
    <source>
        <dbReference type="Proteomes" id="UP000242755"/>
    </source>
</evidence>
<protein>
    <submittedName>
        <fullName evidence="2">Amidohydrolase</fullName>
    </submittedName>
</protein>
<feature type="domain" description="Amidohydrolase-related" evidence="1">
    <location>
        <begin position="50"/>
        <end position="429"/>
    </location>
</feature>
<gene>
    <name evidence="2" type="ORF">CYJ40_02845</name>
</gene>
<name>A0A2I1IIZ5_9MICO</name>
<dbReference type="InterPro" id="IPR006680">
    <property type="entry name" value="Amidohydro-rel"/>
</dbReference>
<dbReference type="PANTHER" id="PTHR43668">
    <property type="entry name" value="ALLANTOINASE"/>
    <property type="match status" value="1"/>
</dbReference>
<dbReference type="GO" id="GO:0005737">
    <property type="term" value="C:cytoplasm"/>
    <property type="evidence" value="ECO:0007669"/>
    <property type="project" value="TreeGrafter"/>
</dbReference>
<dbReference type="PANTHER" id="PTHR43668:SF2">
    <property type="entry name" value="ALLANTOINASE"/>
    <property type="match status" value="1"/>
</dbReference>
<evidence type="ECO:0000313" key="2">
    <source>
        <dbReference type="EMBL" id="PKY71092.1"/>
    </source>
</evidence>
<dbReference type="Proteomes" id="UP000242755">
    <property type="component" value="Unassembled WGS sequence"/>
</dbReference>
<dbReference type="AlphaFoldDB" id="A0A2I1IIZ5"/>
<dbReference type="InterPro" id="IPR050138">
    <property type="entry name" value="DHOase/Allantoinase_Hydrolase"/>
</dbReference>
<dbReference type="GO" id="GO:0004038">
    <property type="term" value="F:allantoinase activity"/>
    <property type="evidence" value="ECO:0007669"/>
    <property type="project" value="TreeGrafter"/>
</dbReference>
<dbReference type="EMBL" id="PKGO01000002">
    <property type="protein sequence ID" value="PKY71092.1"/>
    <property type="molecule type" value="Genomic_DNA"/>
</dbReference>